<evidence type="ECO:0000313" key="4">
    <source>
        <dbReference type="Proteomes" id="UP000305546"/>
    </source>
</evidence>
<evidence type="ECO:0000313" key="3">
    <source>
        <dbReference type="EMBL" id="TNC29521.1"/>
    </source>
</evidence>
<dbReference type="EMBL" id="VDFW01000001">
    <property type="protein sequence ID" value="TNC29521.1"/>
    <property type="molecule type" value="Genomic_DNA"/>
</dbReference>
<dbReference type="InterPro" id="IPR024344">
    <property type="entry name" value="MDMPI_metal-binding"/>
</dbReference>
<reference evidence="3 4" key="1">
    <citation type="submission" date="2019-06" db="EMBL/GenBank/DDBJ databases">
        <title>Amycolatopsis alkalitolerans sp. nov., isolated from Gastrodia elata Blume.</title>
        <authorList>
            <person name="Narsing Rao M.P."/>
            <person name="Li W.J."/>
        </authorList>
    </citation>
    <scope>NUCLEOTIDE SEQUENCE [LARGE SCALE GENOMIC DNA]</scope>
    <source>
        <strain evidence="3 4">SYSUP0005</strain>
    </source>
</reference>
<evidence type="ECO:0000259" key="1">
    <source>
        <dbReference type="Pfam" id="PF08608"/>
    </source>
</evidence>
<comment type="caution">
    <text evidence="3">The sequence shown here is derived from an EMBL/GenBank/DDBJ whole genome shotgun (WGS) entry which is preliminary data.</text>
</comment>
<keyword evidence="4" id="KW-1185">Reference proteome</keyword>
<gene>
    <name evidence="3" type="ORF">FG385_00660</name>
</gene>
<dbReference type="Gene3D" id="1.20.120.450">
    <property type="entry name" value="dinb family like domain"/>
    <property type="match status" value="1"/>
</dbReference>
<dbReference type="InterPro" id="IPR017518">
    <property type="entry name" value="CHP03084"/>
</dbReference>
<protein>
    <submittedName>
        <fullName evidence="3">TIGR03084 family protein</fullName>
    </submittedName>
</protein>
<dbReference type="NCBIfam" id="TIGR03084">
    <property type="entry name" value="TIGR03084 family metal-binding protein"/>
    <property type="match status" value="1"/>
</dbReference>
<dbReference type="GO" id="GO:0046872">
    <property type="term" value="F:metal ion binding"/>
    <property type="evidence" value="ECO:0007669"/>
    <property type="project" value="InterPro"/>
</dbReference>
<dbReference type="InterPro" id="IPR017517">
    <property type="entry name" value="Maleyloyr_isom"/>
</dbReference>
<dbReference type="Pfam" id="PF11716">
    <property type="entry name" value="MDMPI_N"/>
    <property type="match status" value="1"/>
</dbReference>
<dbReference type="Proteomes" id="UP000305546">
    <property type="component" value="Unassembled WGS sequence"/>
</dbReference>
<dbReference type="NCBIfam" id="TIGR03083">
    <property type="entry name" value="maleylpyruvate isomerase family mycothiol-dependent enzyme"/>
    <property type="match status" value="1"/>
</dbReference>
<dbReference type="SUPFAM" id="SSF109854">
    <property type="entry name" value="DinB/YfiT-like putative metalloenzymes"/>
    <property type="match status" value="1"/>
</dbReference>
<accession>A0A5C4MBY6</accession>
<sequence>MGVSLGQVLEDLVVETQVLQGLVAGLGDTGMSAATPAAGWNIRDQLTHLAYFDEAATRAAVAPEAFRRDAEALMAGGMDFPDRVAAEHAEMPAGDVLAWLAKARLEFVAVFRRLDSRMRVPWYGPDMSALSSATARLMETWAHGQDVADALGVDREPTDRLRHIAHLGVRTTAFSFSVNGRPVPAAPIRVEVDAPSGDRWTWGPARAADRVTGSALDFCLVVTQRRHLDDTALEVTGPVAAEWLSIAQTFAGAPGTGRMPAASQSGGPS</sequence>
<dbReference type="Pfam" id="PF08608">
    <property type="entry name" value="Wyosine_form"/>
    <property type="match status" value="1"/>
</dbReference>
<dbReference type="InterPro" id="IPR013917">
    <property type="entry name" value="tRNA_wybutosine-synth"/>
</dbReference>
<name>A0A5C4MBY6_9PSEU</name>
<feature type="domain" description="tRNA wybutosine-synthesis" evidence="1">
    <location>
        <begin position="184"/>
        <end position="233"/>
    </location>
</feature>
<dbReference type="InterPro" id="IPR034660">
    <property type="entry name" value="DinB/YfiT-like"/>
</dbReference>
<dbReference type="OrthoDB" id="113180at2"/>
<proteinExistence type="predicted"/>
<dbReference type="AlphaFoldDB" id="A0A5C4MBY6"/>
<feature type="domain" description="Mycothiol-dependent maleylpyruvate isomerase metal-binding" evidence="2">
    <location>
        <begin position="15"/>
        <end position="148"/>
    </location>
</feature>
<evidence type="ECO:0000259" key="2">
    <source>
        <dbReference type="Pfam" id="PF11716"/>
    </source>
</evidence>
<dbReference type="RefSeq" id="WP_139094592.1">
    <property type="nucleotide sequence ID" value="NZ_VDFW01000001.1"/>
</dbReference>
<organism evidence="3 4">
    <name type="scientific">Amycolatopsis alkalitolerans</name>
    <dbReference type="NCBI Taxonomy" id="2547244"/>
    <lineage>
        <taxon>Bacteria</taxon>
        <taxon>Bacillati</taxon>
        <taxon>Actinomycetota</taxon>
        <taxon>Actinomycetes</taxon>
        <taxon>Pseudonocardiales</taxon>
        <taxon>Pseudonocardiaceae</taxon>
        <taxon>Amycolatopsis</taxon>
    </lineage>
</organism>